<evidence type="ECO:0000256" key="2">
    <source>
        <dbReference type="ARBA" id="ARBA00022801"/>
    </source>
</evidence>
<accession>A0A6L5G9U6</accession>
<dbReference type="GO" id="GO:0030245">
    <property type="term" value="P:cellulose catabolic process"/>
    <property type="evidence" value="ECO:0007669"/>
    <property type="project" value="UniProtKB-KW"/>
</dbReference>
<dbReference type="Gene3D" id="2.60.40.290">
    <property type="match status" value="1"/>
</dbReference>
<evidence type="ECO:0000256" key="1">
    <source>
        <dbReference type="ARBA" id="ARBA00000966"/>
    </source>
</evidence>
<dbReference type="Pfam" id="PF00150">
    <property type="entry name" value="Cellulase"/>
    <property type="match status" value="1"/>
</dbReference>
<reference evidence="11 12" key="1">
    <citation type="submission" date="2019-10" db="EMBL/GenBank/DDBJ databases">
        <title>Glycomyces albidus sp. nov., a novel actinomycete isolated from rhizosphere soil of wheat (Triticum aestivum L.).</title>
        <authorList>
            <person name="Qian L."/>
        </authorList>
    </citation>
    <scope>NUCLEOTIDE SEQUENCE [LARGE SCALE GENOMIC DNA]</scope>
    <source>
        <strain evidence="11 12">NEAU-7082</strain>
    </source>
</reference>
<evidence type="ECO:0000256" key="5">
    <source>
        <dbReference type="ARBA" id="ARBA00023295"/>
    </source>
</evidence>
<organism evidence="11 12">
    <name type="scientific">Glycomyces albidus</name>
    <dbReference type="NCBI Taxonomy" id="2656774"/>
    <lineage>
        <taxon>Bacteria</taxon>
        <taxon>Bacillati</taxon>
        <taxon>Actinomycetota</taxon>
        <taxon>Actinomycetes</taxon>
        <taxon>Glycomycetales</taxon>
        <taxon>Glycomycetaceae</taxon>
        <taxon>Glycomyces</taxon>
    </lineage>
</organism>
<comment type="caution">
    <text evidence="11">The sequence shown here is derived from an EMBL/GenBank/DDBJ whole genome shotgun (WGS) entry which is preliminary data.</text>
</comment>
<keyword evidence="3 7" id="KW-0136">Cellulose degradation</keyword>
<evidence type="ECO:0000313" key="11">
    <source>
        <dbReference type="EMBL" id="MQM26348.1"/>
    </source>
</evidence>
<dbReference type="Gene3D" id="3.20.20.80">
    <property type="entry name" value="Glycosidases"/>
    <property type="match status" value="1"/>
</dbReference>
<proteinExistence type="inferred from homology"/>
<dbReference type="EC" id="3.2.1.4" evidence="7"/>
<evidence type="ECO:0000256" key="6">
    <source>
        <dbReference type="ARBA" id="ARBA00023326"/>
    </source>
</evidence>
<feature type="signal peptide" evidence="9">
    <location>
        <begin position="1"/>
        <end position="40"/>
    </location>
</feature>
<keyword evidence="4 7" id="KW-0119">Carbohydrate metabolism</keyword>
<feature type="domain" description="CBM2" evidence="10">
    <location>
        <begin position="354"/>
        <end position="456"/>
    </location>
</feature>
<dbReference type="PROSITE" id="PS51318">
    <property type="entry name" value="TAT"/>
    <property type="match status" value="1"/>
</dbReference>
<feature type="region of interest" description="Disordered" evidence="8">
    <location>
        <begin position="328"/>
        <end position="359"/>
    </location>
</feature>
<name>A0A6L5G9U6_9ACTN</name>
<dbReference type="InterPro" id="IPR017853">
    <property type="entry name" value="GH"/>
</dbReference>
<dbReference type="SUPFAM" id="SSF49384">
    <property type="entry name" value="Carbohydrate-binding domain"/>
    <property type="match status" value="1"/>
</dbReference>
<dbReference type="GO" id="GO:0030247">
    <property type="term" value="F:polysaccharide binding"/>
    <property type="evidence" value="ECO:0007669"/>
    <property type="project" value="UniProtKB-UniRule"/>
</dbReference>
<dbReference type="AlphaFoldDB" id="A0A6L5G9U6"/>
<keyword evidence="12" id="KW-1185">Reference proteome</keyword>
<evidence type="ECO:0000256" key="4">
    <source>
        <dbReference type="ARBA" id="ARBA00023277"/>
    </source>
</evidence>
<dbReference type="SUPFAM" id="SSF51445">
    <property type="entry name" value="(Trans)glycosidases"/>
    <property type="match status" value="1"/>
</dbReference>
<dbReference type="SMART" id="SM00637">
    <property type="entry name" value="CBD_II"/>
    <property type="match status" value="1"/>
</dbReference>
<evidence type="ECO:0000256" key="3">
    <source>
        <dbReference type="ARBA" id="ARBA00023001"/>
    </source>
</evidence>
<keyword evidence="9" id="KW-0732">Signal</keyword>
<feature type="compositionally biased region" description="Low complexity" evidence="8">
    <location>
        <begin position="342"/>
        <end position="358"/>
    </location>
</feature>
<dbReference type="PROSITE" id="PS51173">
    <property type="entry name" value="CBM2"/>
    <property type="match status" value="1"/>
</dbReference>
<dbReference type="PANTHER" id="PTHR34142">
    <property type="entry name" value="ENDO-BETA-1,4-GLUCANASE A"/>
    <property type="match status" value="1"/>
</dbReference>
<keyword evidence="2 7" id="KW-0378">Hydrolase</keyword>
<dbReference type="InterPro" id="IPR008965">
    <property type="entry name" value="CBM2/CBM3_carb-bd_dom_sf"/>
</dbReference>
<comment type="similarity">
    <text evidence="7">Belongs to the glycosyl hydrolase 5 (cellulase A) family.</text>
</comment>
<dbReference type="InterPro" id="IPR012291">
    <property type="entry name" value="CBM2_carb-bd_dom_sf"/>
</dbReference>
<dbReference type="EMBL" id="WIAO01000013">
    <property type="protein sequence ID" value="MQM26348.1"/>
    <property type="molecule type" value="Genomic_DNA"/>
</dbReference>
<dbReference type="PANTHER" id="PTHR34142:SF1">
    <property type="entry name" value="GLYCOSIDE HYDROLASE FAMILY 5 DOMAIN-CONTAINING PROTEIN"/>
    <property type="match status" value="1"/>
</dbReference>
<evidence type="ECO:0000256" key="7">
    <source>
        <dbReference type="RuleBase" id="RU361153"/>
    </source>
</evidence>
<evidence type="ECO:0000256" key="8">
    <source>
        <dbReference type="SAM" id="MobiDB-lite"/>
    </source>
</evidence>
<sequence>MSVTPAPGRRRPLLRALLTVLTAAATAVAAALFLLPAAQAQTPGFHVVGNDLVDANGNVFVMRGSTHPHEWYQGETEAIADMSALGANTVRVVLGSGQQWGPSPASAVEALIEECKANKVVCVLEVHDTTGYGDQYAPNAASLDQAVDYWESIKDVLMGEEEYILINIGNEAWGNDDVSGWEPATTAAVERMRRIGFEHTLVVDAPNWGQDWTNTMRDGDAAQNIFDADPLKNTVFSVHMYSVYSQPQTVVDYFDAFEAKNLPLIVGEFGFDTPETIEAEARERGIGWIAWSWSGNSSVDHDQVIGFDPNQMRPWGERVFHGPNGIGATSERATVFDDDTEPTTSDEPTTDEPTTAPEGDCSAEIEVVSDWGSGWQGNVHITADNGAVDGWTLTWTWPGSQRISSHWNAELTQTGATVTASDVGWNAAVAAGQTRNVFGFIGTGAGVEPQVTCSAA</sequence>
<dbReference type="RefSeq" id="WP_153025516.1">
    <property type="nucleotide sequence ID" value="NZ_WIAO01000013.1"/>
</dbReference>
<evidence type="ECO:0000259" key="10">
    <source>
        <dbReference type="PROSITE" id="PS51173"/>
    </source>
</evidence>
<dbReference type="Pfam" id="PF00553">
    <property type="entry name" value="CBM_2"/>
    <property type="match status" value="1"/>
</dbReference>
<keyword evidence="5 7" id="KW-0326">Glycosidase</keyword>
<keyword evidence="6 7" id="KW-0624">Polysaccharide degradation</keyword>
<gene>
    <name evidence="11" type="ORF">GFD30_12320</name>
</gene>
<protein>
    <recommendedName>
        <fullName evidence="7">Endoglucanase</fullName>
        <ecNumber evidence="7">3.2.1.4</ecNumber>
    </recommendedName>
</protein>
<dbReference type="Proteomes" id="UP000477750">
    <property type="component" value="Unassembled WGS sequence"/>
</dbReference>
<evidence type="ECO:0000256" key="9">
    <source>
        <dbReference type="SAM" id="SignalP"/>
    </source>
</evidence>
<dbReference type="GO" id="GO:0008810">
    <property type="term" value="F:cellulase activity"/>
    <property type="evidence" value="ECO:0007669"/>
    <property type="project" value="UniProtKB-EC"/>
</dbReference>
<dbReference type="InterPro" id="IPR001919">
    <property type="entry name" value="CBD2"/>
</dbReference>
<dbReference type="InterPro" id="IPR001547">
    <property type="entry name" value="Glyco_hydro_5"/>
</dbReference>
<dbReference type="InterPro" id="IPR006311">
    <property type="entry name" value="TAT_signal"/>
</dbReference>
<comment type="catalytic activity">
    <reaction evidence="1 7">
        <text>Endohydrolysis of (1-&gt;4)-beta-D-glucosidic linkages in cellulose, lichenin and cereal beta-D-glucans.</text>
        <dbReference type="EC" id="3.2.1.4"/>
    </reaction>
</comment>
<feature type="chain" id="PRO_5026726162" description="Endoglucanase" evidence="9">
    <location>
        <begin position="41"/>
        <end position="456"/>
    </location>
</feature>
<evidence type="ECO:0000313" key="12">
    <source>
        <dbReference type="Proteomes" id="UP000477750"/>
    </source>
</evidence>